<feature type="compositionally biased region" description="Polar residues" evidence="1">
    <location>
        <begin position="422"/>
        <end position="434"/>
    </location>
</feature>
<organism evidence="2">
    <name type="scientific">Prunus dulcis</name>
    <name type="common">Almond</name>
    <name type="synonym">Amygdalus dulcis</name>
    <dbReference type="NCBI Taxonomy" id="3755"/>
    <lineage>
        <taxon>Eukaryota</taxon>
        <taxon>Viridiplantae</taxon>
        <taxon>Streptophyta</taxon>
        <taxon>Embryophyta</taxon>
        <taxon>Tracheophyta</taxon>
        <taxon>Spermatophyta</taxon>
        <taxon>Magnoliopsida</taxon>
        <taxon>eudicotyledons</taxon>
        <taxon>Gunneridae</taxon>
        <taxon>Pentapetalae</taxon>
        <taxon>rosids</taxon>
        <taxon>fabids</taxon>
        <taxon>Rosales</taxon>
        <taxon>Rosaceae</taxon>
        <taxon>Amygdaloideae</taxon>
        <taxon>Amygdaleae</taxon>
        <taxon>Prunus</taxon>
    </lineage>
</organism>
<feature type="compositionally biased region" description="Low complexity" evidence="1">
    <location>
        <begin position="107"/>
        <end position="123"/>
    </location>
</feature>
<gene>
    <name evidence="2" type="ORF">Prudu_005972</name>
</gene>
<feature type="region of interest" description="Disordered" evidence="1">
    <location>
        <begin position="349"/>
        <end position="376"/>
    </location>
</feature>
<sequence>MLGECYRFGHPRVAGACGGAWDTVAVGHWVPEQSPVSHERVGMFGFEFGCRLSLIGFRLLCDFQMSDLIRRGRSMMTAPSSDPSAQSASAATAPALLDHVVVGPGASQAPASSVSSVAQPASASRRHRPTDTIDTTSTDGTGALGSQPGITKLFEEEHLRAVSSAEDGEGHPDLDEESLTYVNRLFAERYKQWKSDLHHHFQAFDDPQVALEEGCPKELEGREDSWEWLCAHFQAPEYVNKAQVNKGNRKKKTLLHHSGSRPFSYRMDARRREGSKFPEIDIFGDVYVRPGNELAESLHTTMVEMSQLVLQESASQLPPETPIESVAPPHDAGFQILTETLDQTLGRRPETYCRGMGNARRREPRPRSSAQSNSQVTALTAQVAELQGQMSVILQSLAQGGFPIPQFRASTSQPVHPEHAHQTTAPVDAQTSEPHTGDDPVDFASLFD</sequence>
<feature type="compositionally biased region" description="Low complexity" evidence="1">
    <location>
        <begin position="132"/>
        <end position="141"/>
    </location>
</feature>
<dbReference type="AlphaFoldDB" id="A0A4Y1QYS9"/>
<dbReference type="EMBL" id="AP019298">
    <property type="protein sequence ID" value="BBG96992.1"/>
    <property type="molecule type" value="Genomic_DNA"/>
</dbReference>
<evidence type="ECO:0000256" key="1">
    <source>
        <dbReference type="SAM" id="MobiDB-lite"/>
    </source>
</evidence>
<feature type="region of interest" description="Disordered" evidence="1">
    <location>
        <begin position="408"/>
        <end position="448"/>
    </location>
</feature>
<reference evidence="2" key="1">
    <citation type="journal article" date="2019" name="Science">
        <title>Mutation of a bHLH transcription factor allowed almond domestication.</title>
        <authorList>
            <person name="Sanchez-Perez R."/>
            <person name="Pavan S."/>
            <person name="Mazzeo R."/>
            <person name="Moldovan C."/>
            <person name="Aiese Cigliano R."/>
            <person name="Del Cueto J."/>
            <person name="Ricciardi F."/>
            <person name="Lotti C."/>
            <person name="Ricciardi L."/>
            <person name="Dicenta F."/>
            <person name="Lopez-Marques R.L."/>
            <person name="Lindberg Moller B."/>
        </authorList>
    </citation>
    <scope>NUCLEOTIDE SEQUENCE</scope>
</reference>
<evidence type="ECO:0000313" key="2">
    <source>
        <dbReference type="EMBL" id="BBG96992.1"/>
    </source>
</evidence>
<accession>A0A4Y1QYS9</accession>
<proteinExistence type="predicted"/>
<feature type="region of interest" description="Disordered" evidence="1">
    <location>
        <begin position="107"/>
        <end position="149"/>
    </location>
</feature>
<evidence type="ECO:0008006" key="3">
    <source>
        <dbReference type="Google" id="ProtNLM"/>
    </source>
</evidence>
<protein>
    <recommendedName>
        <fullName evidence="3">Ankyrin repeat family protein</fullName>
    </recommendedName>
</protein>
<name>A0A4Y1QYS9_PRUDU</name>